<organism evidence="1">
    <name type="scientific">freshwater metagenome</name>
    <dbReference type="NCBI Taxonomy" id="449393"/>
    <lineage>
        <taxon>unclassified sequences</taxon>
        <taxon>metagenomes</taxon>
        <taxon>ecological metagenomes</taxon>
    </lineage>
</organism>
<dbReference type="EMBL" id="CAFBRX010000002">
    <property type="protein sequence ID" value="CAB5108479.1"/>
    <property type="molecule type" value="Genomic_DNA"/>
</dbReference>
<dbReference type="EMBL" id="CAFBNZ010000036">
    <property type="protein sequence ID" value="CAB4968229.1"/>
    <property type="molecule type" value="Genomic_DNA"/>
</dbReference>
<dbReference type="EMBL" id="CAEZZV010000091">
    <property type="protein sequence ID" value="CAB4779966.1"/>
    <property type="molecule type" value="Genomic_DNA"/>
</dbReference>
<name>A0A6J6BPB4_9ZZZZ</name>
<evidence type="ECO:0000313" key="4">
    <source>
        <dbReference type="EMBL" id="CAB4968229.1"/>
    </source>
</evidence>
<evidence type="ECO:0000313" key="2">
    <source>
        <dbReference type="EMBL" id="CAB4627890.1"/>
    </source>
</evidence>
<evidence type="ECO:0000313" key="1">
    <source>
        <dbReference type="EMBL" id="CAB4540822.1"/>
    </source>
</evidence>
<dbReference type="EMBL" id="CAFBQJ010000029">
    <property type="protein sequence ID" value="CAB5045722.1"/>
    <property type="molecule type" value="Genomic_DNA"/>
</dbReference>
<dbReference type="AlphaFoldDB" id="A0A6J6BPB4"/>
<proteinExistence type="predicted"/>
<evidence type="ECO:0000313" key="3">
    <source>
        <dbReference type="EMBL" id="CAB4779966.1"/>
    </source>
</evidence>
<evidence type="ECO:0000313" key="6">
    <source>
        <dbReference type="EMBL" id="CAB5108479.1"/>
    </source>
</evidence>
<protein>
    <submittedName>
        <fullName evidence="1">Unannotated protein</fullName>
    </submittedName>
</protein>
<dbReference type="EMBL" id="CAEZVL010000053">
    <property type="protein sequence ID" value="CAB4627890.1"/>
    <property type="molecule type" value="Genomic_DNA"/>
</dbReference>
<dbReference type="EMBL" id="CAEZSL010000055">
    <property type="protein sequence ID" value="CAB4540822.1"/>
    <property type="molecule type" value="Genomic_DNA"/>
</dbReference>
<evidence type="ECO:0000313" key="5">
    <source>
        <dbReference type="EMBL" id="CAB5045722.1"/>
    </source>
</evidence>
<accession>A0A6J6BPB4</accession>
<gene>
    <name evidence="1" type="ORF">UFOPK1421_00630</name>
    <name evidence="2" type="ORF">UFOPK1960_00492</name>
    <name evidence="3" type="ORF">UFOPK2921_00803</name>
    <name evidence="4" type="ORF">UFOPK3889_00311</name>
    <name evidence="5" type="ORF">UFOPK4275_00272</name>
    <name evidence="6" type="ORF">UFOPK4422_00032</name>
</gene>
<reference evidence="1" key="1">
    <citation type="submission" date="2020-05" db="EMBL/GenBank/DDBJ databases">
        <authorList>
            <person name="Chiriac C."/>
            <person name="Salcher M."/>
            <person name="Ghai R."/>
            <person name="Kavagutti S V."/>
        </authorList>
    </citation>
    <scope>NUCLEOTIDE SEQUENCE</scope>
</reference>
<sequence>MRSVKIQKLSVPYPSGKVLLPMKSTTVNFATAARTLGREARERGLLVPGFRCPPRVIGLDRTLKRSNNGVTVAVRVKDRPWVAILADMIEGVIAANRLTPPLADRFRGEMWLALGFTCEALPITRPPQVA</sequence>